<name>A0A369KG48_HYPMA</name>
<dbReference type="Pfam" id="PF17917">
    <property type="entry name" value="RT_RNaseH"/>
    <property type="match status" value="1"/>
</dbReference>
<dbReference type="Proteomes" id="UP000076154">
    <property type="component" value="Unassembled WGS sequence"/>
</dbReference>
<feature type="domain" description="Reverse transcriptase RNase H-like" evidence="7">
    <location>
        <begin position="267"/>
        <end position="322"/>
    </location>
</feature>
<keyword evidence="2" id="KW-0548">Nucleotidyltransferase</keyword>
<evidence type="ECO:0000313" key="8">
    <source>
        <dbReference type="EMBL" id="RDB30714.1"/>
    </source>
</evidence>
<evidence type="ECO:0000256" key="4">
    <source>
        <dbReference type="ARBA" id="ARBA00022759"/>
    </source>
</evidence>
<dbReference type="OrthoDB" id="3235313at2759"/>
<dbReference type="InterPro" id="IPR041373">
    <property type="entry name" value="RT_RNaseH"/>
</dbReference>
<evidence type="ECO:0000259" key="7">
    <source>
        <dbReference type="Pfam" id="PF17917"/>
    </source>
</evidence>
<comment type="caution">
    <text evidence="8">The sequence shown here is derived from an EMBL/GenBank/DDBJ whole genome shotgun (WGS) entry which is preliminary data.</text>
</comment>
<evidence type="ECO:0000256" key="5">
    <source>
        <dbReference type="ARBA" id="ARBA00022801"/>
    </source>
</evidence>
<evidence type="ECO:0000256" key="1">
    <source>
        <dbReference type="ARBA" id="ARBA00022679"/>
    </source>
</evidence>
<keyword evidence="1" id="KW-0808">Transferase</keyword>
<dbReference type="GO" id="GO:0016787">
    <property type="term" value="F:hydrolase activity"/>
    <property type="evidence" value="ECO:0007669"/>
    <property type="project" value="UniProtKB-KW"/>
</dbReference>
<evidence type="ECO:0000313" key="9">
    <source>
        <dbReference type="Proteomes" id="UP000076154"/>
    </source>
</evidence>
<gene>
    <name evidence="8" type="ORF">Hypma_006005</name>
</gene>
<reference evidence="8" key="1">
    <citation type="submission" date="2018-04" db="EMBL/GenBank/DDBJ databases">
        <title>Whole genome sequencing of Hypsizygus marmoreus.</title>
        <authorList>
            <person name="Choi I.-G."/>
            <person name="Min B."/>
            <person name="Kim J.-G."/>
            <person name="Kim S."/>
            <person name="Oh Y.-L."/>
            <person name="Kong W.-S."/>
            <person name="Park H."/>
            <person name="Jeong J."/>
            <person name="Song E.-S."/>
        </authorList>
    </citation>
    <scope>NUCLEOTIDE SEQUENCE [LARGE SCALE GENOMIC DNA]</scope>
    <source>
        <strain evidence="8">51987-8</strain>
    </source>
</reference>
<dbReference type="AlphaFoldDB" id="A0A369KG48"/>
<organism evidence="8 9">
    <name type="scientific">Hypsizygus marmoreus</name>
    <name type="common">White beech mushroom</name>
    <name type="synonym">Agaricus marmoreus</name>
    <dbReference type="NCBI Taxonomy" id="39966"/>
    <lineage>
        <taxon>Eukaryota</taxon>
        <taxon>Fungi</taxon>
        <taxon>Dikarya</taxon>
        <taxon>Basidiomycota</taxon>
        <taxon>Agaricomycotina</taxon>
        <taxon>Agaricomycetes</taxon>
        <taxon>Agaricomycetidae</taxon>
        <taxon>Agaricales</taxon>
        <taxon>Tricholomatineae</taxon>
        <taxon>Lyophyllaceae</taxon>
        <taxon>Hypsizygus</taxon>
    </lineage>
</organism>
<evidence type="ECO:0000256" key="2">
    <source>
        <dbReference type="ARBA" id="ARBA00022695"/>
    </source>
</evidence>
<dbReference type="InterPro" id="IPR043502">
    <property type="entry name" value="DNA/RNA_pol_sf"/>
</dbReference>
<dbReference type="GO" id="GO:0004519">
    <property type="term" value="F:endonuclease activity"/>
    <property type="evidence" value="ECO:0007669"/>
    <property type="project" value="UniProtKB-KW"/>
</dbReference>
<keyword evidence="4" id="KW-0255">Endonuclease</keyword>
<dbReference type="InterPro" id="IPR043128">
    <property type="entry name" value="Rev_trsase/Diguanyl_cyclase"/>
</dbReference>
<dbReference type="GO" id="GO:0003964">
    <property type="term" value="F:RNA-directed DNA polymerase activity"/>
    <property type="evidence" value="ECO:0007669"/>
    <property type="project" value="UniProtKB-KW"/>
</dbReference>
<dbReference type="SUPFAM" id="SSF56672">
    <property type="entry name" value="DNA/RNA polymerases"/>
    <property type="match status" value="1"/>
</dbReference>
<evidence type="ECO:0000256" key="6">
    <source>
        <dbReference type="ARBA" id="ARBA00022918"/>
    </source>
</evidence>
<dbReference type="InParanoid" id="A0A369KG48"/>
<dbReference type="Gene3D" id="3.30.70.270">
    <property type="match status" value="1"/>
</dbReference>
<keyword evidence="6" id="KW-0695">RNA-directed DNA polymerase</keyword>
<accession>A0A369KG48</accession>
<dbReference type="EMBL" id="LUEZ02000004">
    <property type="protein sequence ID" value="RDB30714.1"/>
    <property type="molecule type" value="Genomic_DNA"/>
</dbReference>
<keyword evidence="9" id="KW-1185">Reference proteome</keyword>
<keyword evidence="5" id="KW-0378">Hydrolase</keyword>
<protein>
    <recommendedName>
        <fullName evidence="7">Reverse transcriptase RNase H-like domain-containing protein</fullName>
    </recommendedName>
</protein>
<sequence>MLTTQKAAGKYEPSMASYRSHIFAVAKKGGIQLVVDIQELNRVTVCDLGLPPRTDDFAEGFIGCVIYGLADLFSGYDGHRLGAVSCPLTTFSSLIGPLHSCVLLQEMHHTMLQPEIPKNGDVFIDDVGIKGPTSTYDNEDIIPGIRRFLYKYATVLDRFFVHFIAARITAFRKKLVLATPRLHIVSTIVLHEGWHIEHGLVSKIINWPIPKNSEADFFFDNDALAAMNTLKALVSLAPVLVKIDYDAAKLISPLDPQPRASDHGLVIVAVNSCTNGAGWILYQMVSNEKHPALFGSCTFNQTESKYSQPKCKLYGIFRAFKDL</sequence>
<evidence type="ECO:0000256" key="3">
    <source>
        <dbReference type="ARBA" id="ARBA00022722"/>
    </source>
</evidence>
<keyword evidence="3" id="KW-0540">Nuclease</keyword>
<proteinExistence type="predicted"/>